<reference evidence="3 4" key="1">
    <citation type="submission" date="2015-09" db="EMBL/GenBank/DDBJ databases">
        <title>Draft genome of the parasitic nematode Teladorsagia circumcincta isolate WARC Sus (inbred).</title>
        <authorList>
            <person name="Mitreva M."/>
        </authorList>
    </citation>
    <scope>NUCLEOTIDE SEQUENCE [LARGE SCALE GENOMIC DNA]</scope>
    <source>
        <strain evidence="3 4">S</strain>
    </source>
</reference>
<feature type="non-terminal residue" evidence="3">
    <location>
        <position position="1"/>
    </location>
</feature>
<dbReference type="Proteomes" id="UP000230423">
    <property type="component" value="Unassembled WGS sequence"/>
</dbReference>
<evidence type="ECO:0000313" key="3">
    <source>
        <dbReference type="EMBL" id="PIO62260.1"/>
    </source>
</evidence>
<proteinExistence type="predicted"/>
<dbReference type="EMBL" id="KZ352332">
    <property type="protein sequence ID" value="PIO62260.1"/>
    <property type="molecule type" value="Genomic_DNA"/>
</dbReference>
<keyword evidence="4" id="KW-1185">Reference proteome</keyword>
<dbReference type="AlphaFoldDB" id="A0A2G9TYE4"/>
<feature type="transmembrane region" description="Helical" evidence="2">
    <location>
        <begin position="39"/>
        <end position="61"/>
    </location>
</feature>
<keyword evidence="2" id="KW-0812">Transmembrane</keyword>
<feature type="region of interest" description="Disordered" evidence="1">
    <location>
        <begin position="85"/>
        <end position="106"/>
    </location>
</feature>
<evidence type="ECO:0000256" key="1">
    <source>
        <dbReference type="SAM" id="MobiDB-lite"/>
    </source>
</evidence>
<organism evidence="3 4">
    <name type="scientific">Teladorsagia circumcincta</name>
    <name type="common">Brown stomach worm</name>
    <name type="synonym">Ostertagia circumcincta</name>
    <dbReference type="NCBI Taxonomy" id="45464"/>
    <lineage>
        <taxon>Eukaryota</taxon>
        <taxon>Metazoa</taxon>
        <taxon>Ecdysozoa</taxon>
        <taxon>Nematoda</taxon>
        <taxon>Chromadorea</taxon>
        <taxon>Rhabditida</taxon>
        <taxon>Rhabditina</taxon>
        <taxon>Rhabditomorpha</taxon>
        <taxon>Strongyloidea</taxon>
        <taxon>Trichostrongylidae</taxon>
        <taxon>Teladorsagia</taxon>
    </lineage>
</organism>
<dbReference type="OrthoDB" id="5863557at2759"/>
<protein>
    <submittedName>
        <fullName evidence="3">Uncharacterized protein</fullName>
    </submittedName>
</protein>
<sequence>LRIFMPDEKLDVVEDYEYELSDIEIQQLKEHNQRRVKRVVALVAVLMTLLALGLVTMSLALGNRIDMMGMTTTIGFLEGLMKPTDPLDAEEPREKRGFSQSTSAPKTPAKSCLSFTSMAKLEMISWQEAPSLDGCVIAVTIAGSSRAQANGSHHPCIYHTVLRWSTRISI</sequence>
<evidence type="ECO:0000256" key="2">
    <source>
        <dbReference type="SAM" id="Phobius"/>
    </source>
</evidence>
<name>A0A2G9TYE4_TELCI</name>
<evidence type="ECO:0000313" key="4">
    <source>
        <dbReference type="Proteomes" id="UP000230423"/>
    </source>
</evidence>
<gene>
    <name evidence="3" type="ORF">TELCIR_16192</name>
</gene>
<accession>A0A2G9TYE4</accession>
<keyword evidence="2" id="KW-0472">Membrane</keyword>
<keyword evidence="2" id="KW-1133">Transmembrane helix</keyword>